<reference evidence="3 4" key="1">
    <citation type="submission" date="2024-09" db="EMBL/GenBank/DDBJ databases">
        <title>Chromosome-scale assembly of Riccia sorocarpa.</title>
        <authorList>
            <person name="Paukszto L."/>
        </authorList>
    </citation>
    <scope>NUCLEOTIDE SEQUENCE [LARGE SCALE GENOMIC DNA]</scope>
    <source>
        <strain evidence="3">LP-2024</strain>
        <tissue evidence="3">Aerial parts of the thallus</tissue>
    </source>
</reference>
<dbReference type="AlphaFoldDB" id="A0ABD3IDD9"/>
<sequence>MMAARALSSTGALAHSLSLSSRNRSGASSQQPRHAFSPRWSHSFDNQLMSLNRITQVGQFSSISSPIQVREFSKIVARLARSPVASSGEKEEVFFDGDRKDFSYEVVKEARFIPRFIGEWGDLVIELKDGTLVDLRCVPKFREIAAYVNERAGKKLADPSVLTSSAPAATSAPKKGFST</sequence>
<gene>
    <name evidence="3" type="ORF">R1sor_018437</name>
</gene>
<proteinExistence type="predicted"/>
<feature type="region of interest" description="Disordered" evidence="1">
    <location>
        <begin position="158"/>
        <end position="179"/>
    </location>
</feature>
<comment type="caution">
    <text evidence="3">The sequence shown here is derived from an EMBL/GenBank/DDBJ whole genome shotgun (WGS) entry which is preliminary data.</text>
</comment>
<dbReference type="EMBL" id="JBJQOH010000001">
    <property type="protein sequence ID" value="KAL3700415.1"/>
    <property type="molecule type" value="Genomic_DNA"/>
</dbReference>
<dbReference type="PANTHER" id="PTHR35688">
    <property type="entry name" value="NAD(P)-LINKED OXIDOREDUCTASE SUPERFAMILY PROTEIN"/>
    <property type="match status" value="1"/>
</dbReference>
<feature type="domain" description="YdbS-like PH" evidence="2">
    <location>
        <begin position="98"/>
        <end position="147"/>
    </location>
</feature>
<evidence type="ECO:0000256" key="1">
    <source>
        <dbReference type="SAM" id="MobiDB-lite"/>
    </source>
</evidence>
<dbReference type="PANTHER" id="PTHR35688:SF2">
    <property type="entry name" value="NAD(P)-LINKED OXIDOREDUCTASE SUPERFAMILY PROTEIN"/>
    <property type="match status" value="1"/>
</dbReference>
<feature type="compositionally biased region" description="Low complexity" evidence="1">
    <location>
        <begin position="163"/>
        <end position="173"/>
    </location>
</feature>
<organism evidence="3 4">
    <name type="scientific">Riccia sorocarpa</name>
    <dbReference type="NCBI Taxonomy" id="122646"/>
    <lineage>
        <taxon>Eukaryota</taxon>
        <taxon>Viridiplantae</taxon>
        <taxon>Streptophyta</taxon>
        <taxon>Embryophyta</taxon>
        <taxon>Marchantiophyta</taxon>
        <taxon>Marchantiopsida</taxon>
        <taxon>Marchantiidae</taxon>
        <taxon>Marchantiales</taxon>
        <taxon>Ricciaceae</taxon>
        <taxon>Riccia</taxon>
    </lineage>
</organism>
<evidence type="ECO:0000313" key="3">
    <source>
        <dbReference type="EMBL" id="KAL3700415.1"/>
    </source>
</evidence>
<accession>A0ABD3IDD9</accession>
<dbReference type="InterPro" id="IPR005182">
    <property type="entry name" value="YdbS-like_PH"/>
</dbReference>
<dbReference type="Proteomes" id="UP001633002">
    <property type="component" value="Unassembled WGS sequence"/>
</dbReference>
<evidence type="ECO:0000259" key="2">
    <source>
        <dbReference type="Pfam" id="PF03703"/>
    </source>
</evidence>
<keyword evidence="4" id="KW-1185">Reference proteome</keyword>
<name>A0ABD3IDD9_9MARC</name>
<evidence type="ECO:0000313" key="4">
    <source>
        <dbReference type="Proteomes" id="UP001633002"/>
    </source>
</evidence>
<dbReference type="Pfam" id="PF03703">
    <property type="entry name" value="bPH_2"/>
    <property type="match status" value="1"/>
</dbReference>
<protein>
    <recommendedName>
        <fullName evidence="2">YdbS-like PH domain-containing protein</fullName>
    </recommendedName>
</protein>